<protein>
    <submittedName>
        <fullName evidence="1">Metallophosphatase</fullName>
    </submittedName>
</protein>
<evidence type="ECO:0000313" key="1">
    <source>
        <dbReference type="EMBL" id="MBD1262640.1"/>
    </source>
</evidence>
<dbReference type="InterPro" id="IPR029052">
    <property type="entry name" value="Metallo-depent_PP-like"/>
</dbReference>
<evidence type="ECO:0000313" key="3">
    <source>
        <dbReference type="Proteomes" id="UP000245667"/>
    </source>
</evidence>
<organism evidence="2 3">
    <name type="scientific">Maribacter polysiphoniae</name>
    <dbReference type="NCBI Taxonomy" id="429344"/>
    <lineage>
        <taxon>Bacteria</taxon>
        <taxon>Pseudomonadati</taxon>
        <taxon>Bacteroidota</taxon>
        <taxon>Flavobacteriia</taxon>
        <taxon>Flavobacteriales</taxon>
        <taxon>Flavobacteriaceae</taxon>
        <taxon>Maribacter</taxon>
    </lineage>
</organism>
<dbReference type="AlphaFoldDB" id="A0A316DUK8"/>
<accession>A0A316DUK8</accession>
<dbReference type="EMBL" id="QGGQ01000013">
    <property type="protein sequence ID" value="PWK21158.1"/>
    <property type="molecule type" value="Genomic_DNA"/>
</dbReference>
<gene>
    <name evidence="1" type="ORF">HZY62_18735</name>
    <name evidence="2" type="ORF">LX92_03959</name>
</gene>
<dbReference type="SUPFAM" id="SSF56300">
    <property type="entry name" value="Metallo-dependent phosphatases"/>
    <property type="match status" value="1"/>
</dbReference>
<evidence type="ECO:0000313" key="4">
    <source>
        <dbReference type="Proteomes" id="UP000651837"/>
    </source>
</evidence>
<proteinExistence type="predicted"/>
<reference evidence="1 4" key="2">
    <citation type="submission" date="2020-07" db="EMBL/GenBank/DDBJ databases">
        <title>The draft genome sequence of Maribacter polysiphoniae KCTC 22021.</title>
        <authorList>
            <person name="Mu L."/>
        </authorList>
    </citation>
    <scope>NUCLEOTIDE SEQUENCE [LARGE SCALE GENOMIC DNA]</scope>
    <source>
        <strain evidence="1 4">KCTC 22021</strain>
    </source>
</reference>
<dbReference type="Gene3D" id="3.60.21.10">
    <property type="match status" value="1"/>
</dbReference>
<name>A0A316DUK8_9FLAO</name>
<sequence>MQHIQTYRSTAIILLSLFTFYTPLFSQESKEAHTDSEKGISLSIYITANTGALKPANLEMLQKISKSNGTEKESALLLLGNAFPKQLDSSDKGNKVAQAALEKQFQAVNSFSGRVITTPGKSEWGYKGFKGVDELEKIIQRKTKASFYPNDGCPFKKEELNDQVDLIAIDSQWFLEDRNNYPYMNEECEVNNESLFFLMFQDLLKKSQDKIKIVALHHPVYTNTKHGLIASTAGFDLEDFQNNQYRKLRNRLTTIARQSKDVLFVSGHDKNLQYLNSFGVPQIISGASGSTEKVKKAYKGDFTSDEQGYARLDIYAGGKVKVNYFSVENESPTPLFSATVLHEDKEPVTYNFKDEGSFGPTQSASIYNEADTQKGGFYKRFWGKHYRKFYGQQVAAPVVFLDTLMGGLTPVKRGGGQQTRSLRLEDHNGREYVMRALKKSTTQFLQANVSQDAYIGNTLDDTAIDHTLFDFYTTANPYTPFAIGALSEAVGVLHTNPKLMYIPKQQSLGEYNDDYGDELYLFEEHVGDTQTHLESFGGPIDILDTSDVFEEITKSGKSVVDEPSYIRARLFDMLIGDWDRHQDQWRWALYRNADGTEFCKPIPRDRDQAFSKFDGFLVGFLTRVIPELRKMQSYDDDIRSIKWLATTPYPLDISFIKNSDWEEWEKQAKHLQDNLTDVDIEDAFAKIPNEIKGKTIDDIKYKLKGRRSNIVEIARRYYEYLNRFAVVTGTQKDDDFVITRHQDGTTTIKVQRKDIEILNRSFNHKTTKEIWIYGLNGNDSFITEGKGPSPIKIRIMGGEKNDTYDFKNTRKVKLYDYKGKKNTIVNKKSKKWLVDDFGVNAFDPTKVKHSTNQILPIIAINPDNGLRLGALHNYTYYGVQANPFTQKHSTSVSYYTATGGYDLSYKGEYSNFFHHWNFGVEGLYTSPNFAQNFFGFGNETDYNKEEVDLDFNRVRIGKWQAAVALLWEGRSGGSFYIKPLIESFDVENTEDRFVNTLATDNPIFDRQTYGGLEMAYGYKNIDKPAYPTLGMDLGITAGYKTNIDGGNANNSFTYVQPHIGIDHKLSKSGAIVLATHIGGKAILSDHFEFYHAANLGGNNSLRGFRNERFTGKYSLFQNIDLRFGLGSIKTSIVPLRYGITGSFDYGRVWITNDTSDKWHNSTGGSIWLSGLGAITANIGYFNSSDGGRMVFVLGFTF</sequence>
<keyword evidence="4" id="KW-1185">Reference proteome</keyword>
<comment type="caution">
    <text evidence="2">The sequence shown here is derived from an EMBL/GenBank/DDBJ whole genome shotgun (WGS) entry which is preliminary data.</text>
</comment>
<evidence type="ECO:0000313" key="2">
    <source>
        <dbReference type="EMBL" id="PWK21158.1"/>
    </source>
</evidence>
<dbReference type="RefSeq" id="WP_109654274.1">
    <property type="nucleotide sequence ID" value="NZ_JACWLN010000012.1"/>
</dbReference>
<reference evidence="2 3" key="1">
    <citation type="submission" date="2018-05" db="EMBL/GenBank/DDBJ databases">
        <title>Genomic Encyclopedia of Archaeal and Bacterial Type Strains, Phase II (KMG-II): from individual species to whole genera.</title>
        <authorList>
            <person name="Goeker M."/>
        </authorList>
    </citation>
    <scope>NUCLEOTIDE SEQUENCE [LARGE SCALE GENOMIC DNA]</scope>
    <source>
        <strain evidence="2 3">DSM 23514</strain>
    </source>
</reference>
<dbReference type="Proteomes" id="UP000245667">
    <property type="component" value="Unassembled WGS sequence"/>
</dbReference>
<dbReference type="EMBL" id="JACWLN010000012">
    <property type="protein sequence ID" value="MBD1262640.1"/>
    <property type="molecule type" value="Genomic_DNA"/>
</dbReference>
<dbReference type="OrthoDB" id="333971at2"/>
<dbReference type="Proteomes" id="UP000651837">
    <property type="component" value="Unassembled WGS sequence"/>
</dbReference>